<dbReference type="PANTHER" id="PTHR11587">
    <property type="entry name" value="ARGININOSUCCINATE SYNTHASE"/>
    <property type="match status" value="1"/>
</dbReference>
<gene>
    <name evidence="9" type="primary">argG</name>
    <name evidence="12" type="ORF">SAMN05216582_12622</name>
</gene>
<dbReference type="InterPro" id="IPR023434">
    <property type="entry name" value="Arginosuc_synth_type_1_subfam"/>
</dbReference>
<evidence type="ECO:0000259" key="10">
    <source>
        <dbReference type="Pfam" id="PF00764"/>
    </source>
</evidence>
<feature type="binding site" evidence="9">
    <location>
        <position position="126"/>
    </location>
    <ligand>
        <name>L-citrulline</name>
        <dbReference type="ChEBI" id="CHEBI:57743"/>
    </ligand>
</feature>
<dbReference type="RefSeq" id="WP_073091742.1">
    <property type="nucleotide sequence ID" value="NZ_FRBC01000026.1"/>
</dbReference>
<feature type="binding site" evidence="9">
    <location>
        <position position="178"/>
    </location>
    <ligand>
        <name>L-citrulline</name>
        <dbReference type="ChEBI" id="CHEBI:57743"/>
    </ligand>
</feature>
<dbReference type="FunFam" id="3.90.1260.10:FF:000007">
    <property type="entry name" value="Argininosuccinate synthase"/>
    <property type="match status" value="1"/>
</dbReference>
<dbReference type="PROSITE" id="PS00564">
    <property type="entry name" value="ARGININOSUCCIN_SYN_1"/>
    <property type="match status" value="1"/>
</dbReference>
<feature type="binding site" evidence="9">
    <location>
        <position position="127"/>
    </location>
    <ligand>
        <name>L-aspartate</name>
        <dbReference type="ChEBI" id="CHEBI:29991"/>
    </ligand>
</feature>
<dbReference type="InterPro" id="IPR024074">
    <property type="entry name" value="AS_cat/multimer_dom_body"/>
</dbReference>
<dbReference type="GO" id="GO:0005737">
    <property type="term" value="C:cytoplasm"/>
    <property type="evidence" value="ECO:0007669"/>
    <property type="project" value="UniProtKB-SubCell"/>
</dbReference>
<protein>
    <recommendedName>
        <fullName evidence="3 9">Argininosuccinate synthase</fullName>
        <ecNumber evidence="3 9">6.3.4.5</ecNumber>
    </recommendedName>
    <alternativeName>
        <fullName evidence="9">Citrulline--aspartate ligase</fullName>
    </alternativeName>
</protein>
<evidence type="ECO:0000313" key="13">
    <source>
        <dbReference type="Proteomes" id="UP000184263"/>
    </source>
</evidence>
<dbReference type="UniPathway" id="UPA00068">
    <property type="reaction ID" value="UER00113"/>
</dbReference>
<sequence>MAKQIKKVVLAYSGGLDTSVIIPWLKENYDGCEVIACCADVGQGDELDAVHDKALKSGASKVYIADLKEEFLKEYVWPTLKAGAVYEDKYLLGTSFARPIIAKKLVEIAKQEGADAIAHGATGKGNDQVRFELTVKALAPNITLIAPWREWDLDSRSAEIEYAKKHDIPIATENKTYSMDRNIWHLSHEGADLEDPANEPKDSMFLISKAPKDAPDEPEYVTIDFEQGEPVGVNGKKMGAVELMEELNKIGARNGVGIVDICENRLVGMKSRGVYENPGGALLYYAHRELEYLCLDRNTYHYKQQVAIRYAELVYDGMWFCQLREALDAFVNSTQQTVTGQVKLKLYKGNIISAGSTSPYSLYSQEFVTFEHDDVYNQADATGFINLFGLPLKVRALMQEKTGK</sequence>
<feature type="domain" description="Arginosuccinate synthase-like N-terminal" evidence="10">
    <location>
        <begin position="7"/>
        <end position="169"/>
    </location>
</feature>
<dbReference type="PROSITE" id="PS00565">
    <property type="entry name" value="ARGININOSUCCIN_SYN_2"/>
    <property type="match status" value="1"/>
</dbReference>
<dbReference type="NCBIfam" id="TIGR00032">
    <property type="entry name" value="argG"/>
    <property type="match status" value="1"/>
</dbReference>
<evidence type="ECO:0000256" key="3">
    <source>
        <dbReference type="ARBA" id="ARBA00012286"/>
    </source>
</evidence>
<comment type="pathway">
    <text evidence="1 9">Amino-acid biosynthesis; L-arginine biosynthesis; L-arginine from L-ornithine and carbamoyl phosphate: step 2/3.</text>
</comment>
<comment type="similarity">
    <text evidence="9">Belongs to the argininosuccinate synthase family. Type 1 subfamily.</text>
</comment>
<dbReference type="FunFam" id="3.40.50.620:FF:000019">
    <property type="entry name" value="Argininosuccinate synthase"/>
    <property type="match status" value="1"/>
</dbReference>
<evidence type="ECO:0000256" key="5">
    <source>
        <dbReference type="ARBA" id="ARBA00022598"/>
    </source>
</evidence>
<dbReference type="SUPFAM" id="SSF52402">
    <property type="entry name" value="Adenine nucleotide alpha hydrolases-like"/>
    <property type="match status" value="1"/>
</dbReference>
<dbReference type="Pfam" id="PF20979">
    <property type="entry name" value="Arginosuc_syn_C"/>
    <property type="match status" value="1"/>
</dbReference>
<dbReference type="SUPFAM" id="SSF69864">
    <property type="entry name" value="Argininosuccinate synthetase, C-terminal domain"/>
    <property type="match status" value="1"/>
</dbReference>
<evidence type="ECO:0000256" key="8">
    <source>
        <dbReference type="ARBA" id="ARBA00022840"/>
    </source>
</evidence>
<dbReference type="EMBL" id="FRBC01000026">
    <property type="protein sequence ID" value="SHK94537.1"/>
    <property type="molecule type" value="Genomic_DNA"/>
</dbReference>
<dbReference type="InterPro" id="IPR018223">
    <property type="entry name" value="Arginosuc_synth_CS"/>
</dbReference>
<feature type="binding site" evidence="9">
    <location>
        <begin position="11"/>
        <end position="19"/>
    </location>
    <ligand>
        <name>ATP</name>
        <dbReference type="ChEBI" id="CHEBI:30616"/>
    </ligand>
</feature>
<keyword evidence="5 9" id="KW-0436">Ligase</keyword>
<proteinExistence type="inferred from homology"/>
<evidence type="ECO:0000256" key="4">
    <source>
        <dbReference type="ARBA" id="ARBA00022571"/>
    </source>
</evidence>
<dbReference type="EC" id="6.3.4.5" evidence="3 9"/>
<feature type="binding site" evidence="9">
    <location>
        <position position="126"/>
    </location>
    <ligand>
        <name>L-aspartate</name>
        <dbReference type="ChEBI" id="CHEBI:29991"/>
    </ligand>
</feature>
<evidence type="ECO:0000313" key="12">
    <source>
        <dbReference type="EMBL" id="SHK94537.1"/>
    </source>
</evidence>
<evidence type="ECO:0000259" key="11">
    <source>
        <dbReference type="Pfam" id="PF20979"/>
    </source>
</evidence>
<dbReference type="InterPro" id="IPR001518">
    <property type="entry name" value="Arginosuc_synth"/>
</dbReference>
<dbReference type="GO" id="GO:0004055">
    <property type="term" value="F:argininosuccinate synthase activity"/>
    <property type="evidence" value="ECO:0007669"/>
    <property type="project" value="UniProtKB-UniRule"/>
</dbReference>
<feature type="binding site" evidence="9">
    <location>
        <position position="275"/>
    </location>
    <ligand>
        <name>L-citrulline</name>
        <dbReference type="ChEBI" id="CHEBI:57743"/>
    </ligand>
</feature>
<dbReference type="Pfam" id="PF00764">
    <property type="entry name" value="Arginosuc_synth"/>
    <property type="match status" value="1"/>
</dbReference>
<dbReference type="Gene3D" id="1.20.5.470">
    <property type="entry name" value="Single helix bin"/>
    <property type="match status" value="1"/>
</dbReference>
<comment type="subcellular location">
    <subcellularLocation>
        <location evidence="9">Cytoplasm</location>
    </subcellularLocation>
</comment>
<dbReference type="InterPro" id="IPR014729">
    <property type="entry name" value="Rossmann-like_a/b/a_fold"/>
</dbReference>
<dbReference type="OrthoDB" id="9801641at2"/>
<feature type="domain" description="Arginosuccinate synthase C-terminal" evidence="11">
    <location>
        <begin position="177"/>
        <end position="394"/>
    </location>
</feature>
<evidence type="ECO:0000256" key="6">
    <source>
        <dbReference type="ARBA" id="ARBA00022605"/>
    </source>
</evidence>
<dbReference type="GO" id="GO:0000050">
    <property type="term" value="P:urea cycle"/>
    <property type="evidence" value="ECO:0007669"/>
    <property type="project" value="TreeGrafter"/>
</dbReference>
<organism evidence="12 13">
    <name type="scientific">Selenomonas ruminantium</name>
    <dbReference type="NCBI Taxonomy" id="971"/>
    <lineage>
        <taxon>Bacteria</taxon>
        <taxon>Bacillati</taxon>
        <taxon>Bacillota</taxon>
        <taxon>Negativicutes</taxon>
        <taxon>Selenomonadales</taxon>
        <taxon>Selenomonadaceae</taxon>
        <taxon>Selenomonas</taxon>
    </lineage>
</organism>
<dbReference type="CDD" id="cd01999">
    <property type="entry name" value="ASS"/>
    <property type="match status" value="1"/>
</dbReference>
<keyword evidence="4 9" id="KW-0055">Arginine biosynthesis</keyword>
<feature type="binding site" evidence="9">
    <location>
        <position position="90"/>
    </location>
    <ligand>
        <name>L-citrulline</name>
        <dbReference type="ChEBI" id="CHEBI:57743"/>
    </ligand>
</feature>
<feature type="binding site" evidence="9">
    <location>
        <position position="187"/>
    </location>
    <ligand>
        <name>L-citrulline</name>
        <dbReference type="ChEBI" id="CHEBI:57743"/>
    </ligand>
</feature>
<dbReference type="HAMAP" id="MF_00005">
    <property type="entry name" value="Arg_succ_synth_type1"/>
    <property type="match status" value="1"/>
</dbReference>
<feature type="binding site" evidence="9">
    <location>
        <position position="120"/>
    </location>
    <ligand>
        <name>ATP</name>
        <dbReference type="ChEBI" id="CHEBI:30616"/>
    </ligand>
</feature>
<name>A0A1M6WLD8_SELRU</name>
<keyword evidence="6 9" id="KW-0028">Amino-acid biosynthesis</keyword>
<dbReference type="InterPro" id="IPR048267">
    <property type="entry name" value="Arginosuc_syn_N"/>
</dbReference>
<keyword evidence="7 9" id="KW-0547">Nucleotide-binding</keyword>
<feature type="binding site" evidence="9">
    <location>
        <position position="39"/>
    </location>
    <ligand>
        <name>ATP</name>
        <dbReference type="ChEBI" id="CHEBI:30616"/>
    </ligand>
</feature>
<keyword evidence="8 9" id="KW-0067">ATP-binding</keyword>
<evidence type="ECO:0000256" key="2">
    <source>
        <dbReference type="ARBA" id="ARBA00011881"/>
    </source>
</evidence>
<dbReference type="PANTHER" id="PTHR11587:SF2">
    <property type="entry name" value="ARGININOSUCCINATE SYNTHASE"/>
    <property type="match status" value="1"/>
</dbReference>
<comment type="catalytic activity">
    <reaction evidence="9">
        <text>L-citrulline + L-aspartate + ATP = 2-(N(omega)-L-arginino)succinate + AMP + diphosphate + H(+)</text>
        <dbReference type="Rhea" id="RHEA:10932"/>
        <dbReference type="ChEBI" id="CHEBI:15378"/>
        <dbReference type="ChEBI" id="CHEBI:29991"/>
        <dbReference type="ChEBI" id="CHEBI:30616"/>
        <dbReference type="ChEBI" id="CHEBI:33019"/>
        <dbReference type="ChEBI" id="CHEBI:57472"/>
        <dbReference type="ChEBI" id="CHEBI:57743"/>
        <dbReference type="ChEBI" id="CHEBI:456215"/>
        <dbReference type="EC" id="6.3.4.5"/>
    </reaction>
</comment>
<dbReference type="Proteomes" id="UP000184263">
    <property type="component" value="Unassembled WGS sequence"/>
</dbReference>
<reference evidence="12 13" key="1">
    <citation type="submission" date="2016-11" db="EMBL/GenBank/DDBJ databases">
        <authorList>
            <person name="Jaros S."/>
            <person name="Januszkiewicz K."/>
            <person name="Wedrychowicz H."/>
        </authorList>
    </citation>
    <scope>NUCLEOTIDE SEQUENCE [LARGE SCALE GENOMIC DNA]</scope>
    <source>
        <strain evidence="12 13">HD4</strain>
    </source>
</reference>
<dbReference type="AlphaFoldDB" id="A0A1M6WLD8"/>
<feature type="binding site" evidence="9">
    <location>
        <position position="95"/>
    </location>
    <ligand>
        <name>L-citrulline</name>
        <dbReference type="ChEBI" id="CHEBI:57743"/>
    </ligand>
</feature>
<evidence type="ECO:0000256" key="1">
    <source>
        <dbReference type="ARBA" id="ARBA00004967"/>
    </source>
</evidence>
<dbReference type="GO" id="GO:0000053">
    <property type="term" value="P:argininosuccinate metabolic process"/>
    <property type="evidence" value="ECO:0007669"/>
    <property type="project" value="TreeGrafter"/>
</dbReference>
<evidence type="ECO:0000256" key="7">
    <source>
        <dbReference type="ARBA" id="ARBA00022741"/>
    </source>
</evidence>
<accession>A0A1M6WLD8</accession>
<comment type="subunit">
    <text evidence="2 9">Homotetramer.</text>
</comment>
<feature type="binding site" evidence="9">
    <location>
        <position position="122"/>
    </location>
    <ligand>
        <name>L-aspartate</name>
        <dbReference type="ChEBI" id="CHEBI:29991"/>
    </ligand>
</feature>
<dbReference type="NCBIfam" id="NF001770">
    <property type="entry name" value="PRK00509.1"/>
    <property type="match status" value="1"/>
</dbReference>
<dbReference type="GO" id="GO:0005524">
    <property type="term" value="F:ATP binding"/>
    <property type="evidence" value="ECO:0007669"/>
    <property type="project" value="UniProtKB-UniRule"/>
</dbReference>
<dbReference type="GO" id="GO:0006526">
    <property type="term" value="P:L-arginine biosynthetic process"/>
    <property type="evidence" value="ECO:0007669"/>
    <property type="project" value="UniProtKB-UniRule"/>
</dbReference>
<dbReference type="Gene3D" id="3.90.1260.10">
    <property type="entry name" value="Argininosuccinate synthetase, chain A, domain 2"/>
    <property type="match status" value="1"/>
</dbReference>
<evidence type="ECO:0000256" key="9">
    <source>
        <dbReference type="HAMAP-Rule" id="MF_00005"/>
    </source>
</evidence>
<feature type="binding site" evidence="9">
    <location>
        <position position="130"/>
    </location>
    <ligand>
        <name>L-citrulline</name>
        <dbReference type="ChEBI" id="CHEBI:57743"/>
    </ligand>
</feature>
<feature type="binding site" evidence="9">
    <location>
        <position position="263"/>
    </location>
    <ligand>
        <name>L-citrulline</name>
        <dbReference type="ChEBI" id="CHEBI:57743"/>
    </ligand>
</feature>
<dbReference type="InterPro" id="IPR048268">
    <property type="entry name" value="Arginosuc_syn_C"/>
</dbReference>
<keyword evidence="9" id="KW-0963">Cytoplasm</keyword>
<dbReference type="Gene3D" id="3.40.50.620">
    <property type="entry name" value="HUPs"/>
    <property type="match status" value="1"/>
</dbReference>